<dbReference type="OrthoDB" id="3185659at2"/>
<evidence type="ECO:0000256" key="4">
    <source>
        <dbReference type="PIRSR" id="PIRSR000103-1"/>
    </source>
</evidence>
<accession>A0A3S4VTD8</accession>
<dbReference type="SUPFAM" id="SSF48179">
    <property type="entry name" value="6-phosphogluconate dehydrogenase C-terminal domain-like"/>
    <property type="match status" value="1"/>
</dbReference>
<dbReference type="EC" id="1.1.1.291" evidence="7"/>
<dbReference type="InterPro" id="IPR029154">
    <property type="entry name" value="HIBADH-like_NADP-bd"/>
</dbReference>
<comment type="similarity">
    <text evidence="1">Belongs to the HIBADH-related family.</text>
</comment>
<dbReference type="GO" id="GO:0050661">
    <property type="term" value="F:NADP binding"/>
    <property type="evidence" value="ECO:0007669"/>
    <property type="project" value="InterPro"/>
</dbReference>
<dbReference type="Gene3D" id="1.10.1040.10">
    <property type="entry name" value="N-(1-d-carboxylethyl)-l-norvaline Dehydrogenase, domain 2"/>
    <property type="match status" value="1"/>
</dbReference>
<organism evidence="7 8">
    <name type="scientific">Mycolicibacterium aurum</name>
    <name type="common">Mycobacterium aurum</name>
    <dbReference type="NCBI Taxonomy" id="1791"/>
    <lineage>
        <taxon>Bacteria</taxon>
        <taxon>Bacillati</taxon>
        <taxon>Actinomycetota</taxon>
        <taxon>Actinomycetes</taxon>
        <taxon>Mycobacteriales</taxon>
        <taxon>Mycobacteriaceae</taxon>
        <taxon>Mycolicibacterium</taxon>
    </lineage>
</organism>
<dbReference type="KEGG" id="mauu:NCTC10437_02754"/>
<dbReference type="PANTHER" id="PTHR43060">
    <property type="entry name" value="3-HYDROXYISOBUTYRATE DEHYDROGENASE-LIKE 1, MITOCHONDRIAL-RELATED"/>
    <property type="match status" value="1"/>
</dbReference>
<keyword evidence="8" id="KW-1185">Reference proteome</keyword>
<feature type="domain" description="3-hydroxyisobutyrate dehydrogenase-like NAD-binding" evidence="6">
    <location>
        <begin position="166"/>
        <end position="286"/>
    </location>
</feature>
<dbReference type="Gene3D" id="3.40.50.720">
    <property type="entry name" value="NAD(P)-binding Rossmann-like Domain"/>
    <property type="match status" value="1"/>
</dbReference>
<dbReference type="InterPro" id="IPR015815">
    <property type="entry name" value="HIBADH-related"/>
</dbReference>
<dbReference type="InterPro" id="IPR008927">
    <property type="entry name" value="6-PGluconate_DH-like_C_sf"/>
</dbReference>
<evidence type="ECO:0000259" key="6">
    <source>
        <dbReference type="Pfam" id="PF14833"/>
    </source>
</evidence>
<dbReference type="InterPro" id="IPR036291">
    <property type="entry name" value="NAD(P)-bd_dom_sf"/>
</dbReference>
<dbReference type="Proteomes" id="UP000279306">
    <property type="component" value="Chromosome"/>
</dbReference>
<dbReference type="SUPFAM" id="SSF51735">
    <property type="entry name" value="NAD(P)-binding Rossmann-fold domains"/>
    <property type="match status" value="1"/>
</dbReference>
<keyword evidence="3" id="KW-0520">NAD</keyword>
<dbReference type="PIRSF" id="PIRSF000103">
    <property type="entry name" value="HIBADH"/>
    <property type="match status" value="1"/>
</dbReference>
<feature type="domain" description="6-phosphogluconate dehydrogenase NADP-binding" evidence="5">
    <location>
        <begin position="3"/>
        <end position="161"/>
    </location>
</feature>
<dbReference type="AlphaFoldDB" id="A0A3S4VTD8"/>
<protein>
    <submittedName>
        <fullName evidence="7">2-hydroxy-3-oxopropionate reductase</fullName>
        <ecNumber evidence="7">1.1.1.291</ecNumber>
    </submittedName>
</protein>
<gene>
    <name evidence="7" type="primary">Hgd_2</name>
    <name evidence="7" type="ORF">NCTC10437_02754</name>
</gene>
<name>A0A3S4VTD8_MYCAU</name>
<proteinExistence type="inferred from homology"/>
<evidence type="ECO:0000256" key="1">
    <source>
        <dbReference type="ARBA" id="ARBA00009080"/>
    </source>
</evidence>
<evidence type="ECO:0000313" key="8">
    <source>
        <dbReference type="Proteomes" id="UP000279306"/>
    </source>
</evidence>
<dbReference type="Pfam" id="PF14833">
    <property type="entry name" value="NAD_binding_11"/>
    <property type="match status" value="1"/>
</dbReference>
<dbReference type="InterPro" id="IPR006115">
    <property type="entry name" value="6PGDH_NADP-bd"/>
</dbReference>
<sequence>MTNVGWIGLGAMGSPMASCVAKAGHLVTAFDIDPQKAVALAGDGVKAAATVRDAAVGADVLVLMVATADQAEAVLYGDGNAAEALHSGSVVLLMATVGPAAVEDWAQRLATTGVQIVDAPVSGGVARAGRGDLLIMVSGAAAAVETAQPLLDAMASNAPVVGTEPGEGQKVKLVNQLLCGVHIAVAAEALAYAEALGLDAGTTWEVLRHGAAASFMLDDRGARMIDDSNDDIRSTTDIFVKDMGLVTAAARAQSYPTPLASAAEQLYLAGRRAGLGRADDSSVIQILRGTATASR</sequence>
<evidence type="ECO:0000256" key="2">
    <source>
        <dbReference type="ARBA" id="ARBA00023002"/>
    </source>
</evidence>
<dbReference type="GO" id="GO:0051287">
    <property type="term" value="F:NAD binding"/>
    <property type="evidence" value="ECO:0007669"/>
    <property type="project" value="InterPro"/>
</dbReference>
<dbReference type="Pfam" id="PF03446">
    <property type="entry name" value="NAD_binding_2"/>
    <property type="match status" value="1"/>
</dbReference>
<evidence type="ECO:0000313" key="7">
    <source>
        <dbReference type="EMBL" id="VEG54975.1"/>
    </source>
</evidence>
<dbReference type="GO" id="GO:0043718">
    <property type="term" value="F:2-hydroxymethylglutarate dehydrogenase activity"/>
    <property type="evidence" value="ECO:0007669"/>
    <property type="project" value="UniProtKB-EC"/>
</dbReference>
<dbReference type="EMBL" id="LR134356">
    <property type="protein sequence ID" value="VEG54975.1"/>
    <property type="molecule type" value="Genomic_DNA"/>
</dbReference>
<keyword evidence="2 7" id="KW-0560">Oxidoreductase</keyword>
<dbReference type="RefSeq" id="WP_048634539.1">
    <property type="nucleotide sequence ID" value="NZ_CVQQ01000020.1"/>
</dbReference>
<feature type="active site" evidence="4">
    <location>
        <position position="172"/>
    </location>
</feature>
<evidence type="ECO:0000256" key="3">
    <source>
        <dbReference type="ARBA" id="ARBA00023027"/>
    </source>
</evidence>
<dbReference type="STRING" id="1791.GCA_001049355_04610"/>
<evidence type="ECO:0000259" key="5">
    <source>
        <dbReference type="Pfam" id="PF03446"/>
    </source>
</evidence>
<dbReference type="InterPro" id="IPR013328">
    <property type="entry name" value="6PGD_dom2"/>
</dbReference>
<reference evidence="7 8" key="1">
    <citation type="submission" date="2018-12" db="EMBL/GenBank/DDBJ databases">
        <authorList>
            <consortium name="Pathogen Informatics"/>
        </authorList>
    </citation>
    <scope>NUCLEOTIDE SEQUENCE [LARGE SCALE GENOMIC DNA]</scope>
    <source>
        <strain evidence="7 8">NCTC10437</strain>
    </source>
</reference>